<proteinExistence type="predicted"/>
<name>A0A0F6ADV5_9GAMM</name>
<comment type="caution">
    <text evidence="1">The sequence shown here is derived from an EMBL/GenBank/DDBJ whole genome shotgun (WGS) entry which is preliminary data.</text>
</comment>
<protein>
    <recommendedName>
        <fullName evidence="3">DUF4331 domain-containing protein</fullName>
    </recommendedName>
</protein>
<evidence type="ECO:0000313" key="1">
    <source>
        <dbReference type="EMBL" id="KKE84392.1"/>
    </source>
</evidence>
<dbReference type="AlphaFoldDB" id="A0A0F6ADV5"/>
<dbReference type="RefSeq" id="WP_046355335.1">
    <property type="nucleotide sequence ID" value="NZ_AUXW01000137.1"/>
</dbReference>
<dbReference type="Pfam" id="PF14224">
    <property type="entry name" value="DUF4331"/>
    <property type="match status" value="2"/>
</dbReference>
<sequence length="355" mass="38898">MIKLLKISANKSTIAAFVFAIGASVSTVPAVASHHFESKLAQEHPEFDLTDMFVFDSERRGYTAFMMDVNPTTQGSAAFGDKGVYSFHIANDKFFRNGGITITAHVEGEQLVFGLVDGANQAVGTKGKIFGKAKIGKTVKFKNDVKVWSGAARDPFVGNSEGIVGFLTTLIGKGKLDLSQFNNGVDLFKDFNSSIILVEVPNDMLPKNINVYASSAMYNVDQWVQVNRVANPLVTHMFLANNKMEVNEHIQHRPDSDMSRRYAISGMVLRAVALDGKLSNPVEYADSVAAQLLPDMISYKVGSSAEYGYPKVNGRKPNDDGMDAVLSLLVGRKVTDYANTFNRHPVKFPYVVPVR</sequence>
<accession>A0A0F6ADV5</accession>
<dbReference type="InterPro" id="IPR025566">
    <property type="entry name" value="DUF4331"/>
</dbReference>
<dbReference type="PATRIC" id="fig|1129367.4.peg.1599"/>
<evidence type="ECO:0008006" key="3">
    <source>
        <dbReference type="Google" id="ProtNLM"/>
    </source>
</evidence>
<evidence type="ECO:0000313" key="2">
    <source>
        <dbReference type="Proteomes" id="UP000033434"/>
    </source>
</evidence>
<gene>
    <name evidence="1" type="ORF">N479_09120</name>
</gene>
<dbReference type="Proteomes" id="UP000033434">
    <property type="component" value="Unassembled WGS sequence"/>
</dbReference>
<reference evidence="1 2" key="1">
    <citation type="journal article" date="2015" name="BMC Genomics">
        <title>Genome mining reveals unlocked bioactive potential of marine Gram-negative bacteria.</title>
        <authorList>
            <person name="Machado H."/>
            <person name="Sonnenschein E.C."/>
            <person name="Melchiorsen J."/>
            <person name="Gram L."/>
        </authorList>
    </citation>
    <scope>NUCLEOTIDE SEQUENCE [LARGE SCALE GENOMIC DNA]</scope>
    <source>
        <strain evidence="1 2">S4054</strain>
    </source>
</reference>
<dbReference type="EMBL" id="AUXW01000137">
    <property type="protein sequence ID" value="KKE84392.1"/>
    <property type="molecule type" value="Genomic_DNA"/>
</dbReference>
<organism evidence="1 2">
    <name type="scientific">Pseudoalteromonas luteoviolacea S4054</name>
    <dbReference type="NCBI Taxonomy" id="1129367"/>
    <lineage>
        <taxon>Bacteria</taxon>
        <taxon>Pseudomonadati</taxon>
        <taxon>Pseudomonadota</taxon>
        <taxon>Gammaproteobacteria</taxon>
        <taxon>Alteromonadales</taxon>
        <taxon>Pseudoalteromonadaceae</taxon>
        <taxon>Pseudoalteromonas</taxon>
    </lineage>
</organism>